<gene>
    <name evidence="2" type="primary">jg11889</name>
    <name evidence="2" type="ORF">PAEG_LOCUS26116</name>
</gene>
<keyword evidence="3" id="KW-1185">Reference proteome</keyword>
<dbReference type="AlphaFoldDB" id="A0A8S4SN55"/>
<reference evidence="2" key="1">
    <citation type="submission" date="2022-03" db="EMBL/GenBank/DDBJ databases">
        <authorList>
            <person name="Lindestad O."/>
        </authorList>
    </citation>
    <scope>NUCLEOTIDE SEQUENCE</scope>
</reference>
<feature type="region of interest" description="Disordered" evidence="1">
    <location>
        <begin position="41"/>
        <end position="67"/>
    </location>
</feature>
<proteinExistence type="predicted"/>
<evidence type="ECO:0000313" key="3">
    <source>
        <dbReference type="Proteomes" id="UP000838756"/>
    </source>
</evidence>
<feature type="compositionally biased region" description="Polar residues" evidence="1">
    <location>
        <begin position="49"/>
        <end position="67"/>
    </location>
</feature>
<accession>A0A8S4SN55</accession>
<evidence type="ECO:0000256" key="1">
    <source>
        <dbReference type="SAM" id="MobiDB-lite"/>
    </source>
</evidence>
<dbReference type="Proteomes" id="UP000838756">
    <property type="component" value="Unassembled WGS sequence"/>
</dbReference>
<organism evidence="2 3">
    <name type="scientific">Pararge aegeria aegeria</name>
    <dbReference type="NCBI Taxonomy" id="348720"/>
    <lineage>
        <taxon>Eukaryota</taxon>
        <taxon>Metazoa</taxon>
        <taxon>Ecdysozoa</taxon>
        <taxon>Arthropoda</taxon>
        <taxon>Hexapoda</taxon>
        <taxon>Insecta</taxon>
        <taxon>Pterygota</taxon>
        <taxon>Neoptera</taxon>
        <taxon>Endopterygota</taxon>
        <taxon>Lepidoptera</taxon>
        <taxon>Glossata</taxon>
        <taxon>Ditrysia</taxon>
        <taxon>Papilionoidea</taxon>
        <taxon>Nymphalidae</taxon>
        <taxon>Satyrinae</taxon>
        <taxon>Satyrini</taxon>
        <taxon>Parargina</taxon>
        <taxon>Pararge</taxon>
    </lineage>
</organism>
<sequence length="67" mass="7117">MGGAHRSKNQWTLGFQGAGMATPHRGIRVKHIEMQAQAYQPPSAALLSAESNTSSQSTQSALTKGIH</sequence>
<evidence type="ECO:0000313" key="2">
    <source>
        <dbReference type="EMBL" id="CAH2267603.1"/>
    </source>
</evidence>
<dbReference type="EMBL" id="CAKXAJ010026368">
    <property type="protein sequence ID" value="CAH2267603.1"/>
    <property type="molecule type" value="Genomic_DNA"/>
</dbReference>
<name>A0A8S4SN55_9NEOP</name>
<comment type="caution">
    <text evidence="2">The sequence shown here is derived from an EMBL/GenBank/DDBJ whole genome shotgun (WGS) entry which is preliminary data.</text>
</comment>
<protein>
    <submittedName>
        <fullName evidence="2">Jg11889 protein</fullName>
    </submittedName>
</protein>